<dbReference type="GO" id="GO:0005886">
    <property type="term" value="C:plasma membrane"/>
    <property type="evidence" value="ECO:0007669"/>
    <property type="project" value="TreeGrafter"/>
</dbReference>
<dbReference type="OrthoDB" id="5244399at2"/>
<dbReference type="PANTHER" id="PTHR30531:SF12">
    <property type="entry name" value="FLAGELLAR BIOSYNTHETIC PROTEIN FLHB"/>
    <property type="match status" value="1"/>
</dbReference>
<keyword evidence="1" id="KW-0969">Cilium</keyword>
<dbReference type="Proteomes" id="UP000254330">
    <property type="component" value="Unassembled WGS sequence"/>
</dbReference>
<dbReference type="Pfam" id="PF01312">
    <property type="entry name" value="Bac_export_2"/>
    <property type="match status" value="1"/>
</dbReference>
<keyword evidence="1" id="KW-0966">Cell projection</keyword>
<dbReference type="Proteomes" id="UP000294641">
    <property type="component" value="Unassembled WGS sequence"/>
</dbReference>
<dbReference type="EMBL" id="UGNP01000001">
    <property type="protein sequence ID" value="STX09063.1"/>
    <property type="molecule type" value="Genomic_DNA"/>
</dbReference>
<evidence type="ECO:0000313" key="3">
    <source>
        <dbReference type="Proteomes" id="UP000254330"/>
    </source>
</evidence>
<dbReference type="RefSeq" id="WP_109349224.1">
    <property type="nucleotide sequence ID" value="NZ_BJUE01000006.1"/>
</dbReference>
<dbReference type="GO" id="GO:0009306">
    <property type="term" value="P:protein secretion"/>
    <property type="evidence" value="ECO:0007669"/>
    <property type="project" value="InterPro"/>
</dbReference>
<reference evidence="2 4" key="2">
    <citation type="submission" date="2019-03" db="EMBL/GenBank/DDBJ databases">
        <title>Genomic Encyclopedia of Type Strains, Phase IV (KMG-IV): sequencing the most valuable type-strain genomes for metagenomic binning, comparative biology and taxonomic classification.</title>
        <authorList>
            <person name="Goeker M."/>
        </authorList>
    </citation>
    <scope>NUCLEOTIDE SEQUENCE [LARGE SCALE GENOMIC DNA]</scope>
    <source>
        <strain evidence="2 4">DSM 20580</strain>
    </source>
</reference>
<keyword evidence="1" id="KW-0282">Flagellum</keyword>
<evidence type="ECO:0000313" key="2">
    <source>
        <dbReference type="EMBL" id="TDR40137.1"/>
    </source>
</evidence>
<keyword evidence="4" id="KW-1185">Reference proteome</keyword>
<dbReference type="EMBL" id="SNZG01000009">
    <property type="protein sequence ID" value="TDR40137.1"/>
    <property type="molecule type" value="Genomic_DNA"/>
</dbReference>
<organism evidence="1 3">
    <name type="scientific">Kurthia zopfii</name>
    <dbReference type="NCBI Taxonomy" id="1650"/>
    <lineage>
        <taxon>Bacteria</taxon>
        <taxon>Bacillati</taxon>
        <taxon>Bacillota</taxon>
        <taxon>Bacilli</taxon>
        <taxon>Bacillales</taxon>
        <taxon>Caryophanaceae</taxon>
        <taxon>Kurthia</taxon>
    </lineage>
</organism>
<gene>
    <name evidence="1" type="primary">flhB_1</name>
    <name evidence="2" type="ORF">DFR61_10911</name>
    <name evidence="1" type="ORF">NCTC10597_00733</name>
</gene>
<evidence type="ECO:0000313" key="1">
    <source>
        <dbReference type="EMBL" id="STX09063.1"/>
    </source>
</evidence>
<dbReference type="SUPFAM" id="SSF160544">
    <property type="entry name" value="EscU C-terminal domain-like"/>
    <property type="match status" value="1"/>
</dbReference>
<dbReference type="Gene3D" id="3.40.1690.10">
    <property type="entry name" value="secretion proteins EscU"/>
    <property type="match status" value="1"/>
</dbReference>
<proteinExistence type="predicted"/>
<name>A0A2U3AEE2_9BACL</name>
<dbReference type="AlphaFoldDB" id="A0A2U3AEE2"/>
<reference evidence="1 3" key="1">
    <citation type="submission" date="2018-06" db="EMBL/GenBank/DDBJ databases">
        <authorList>
            <consortium name="Pathogen Informatics"/>
            <person name="Doyle S."/>
        </authorList>
    </citation>
    <scope>NUCLEOTIDE SEQUENCE [LARGE SCALE GENOMIC DNA]</scope>
    <source>
        <strain evidence="1 3">NCTC10597</strain>
    </source>
</reference>
<accession>A0A2U3AEE2</accession>
<dbReference type="InterPro" id="IPR029025">
    <property type="entry name" value="T3SS_substrate_exporter_C"/>
</dbReference>
<sequence>MNNEKRTEAVALSFNPTESDAPKVLAKGKGLVAENILSRAKENDIPIQEDSNLVQLLGQINVNESIPEELYQAVAEVFAFIYQLDKNHGKVKQKRQ</sequence>
<comment type="caution">
    <text evidence="1">The sequence shown here is derived from an EMBL/GenBank/DDBJ whole genome shotgun (WGS) entry which is preliminary data.</text>
</comment>
<dbReference type="InterPro" id="IPR006135">
    <property type="entry name" value="T3SS_substrate_exporter"/>
</dbReference>
<evidence type="ECO:0000313" key="4">
    <source>
        <dbReference type="Proteomes" id="UP000294641"/>
    </source>
</evidence>
<protein>
    <submittedName>
        <fullName evidence="2">Flagellar biosynthesis protein</fullName>
    </submittedName>
    <submittedName>
        <fullName evidence="1">Flagellar biosynthetic protein flhB</fullName>
    </submittedName>
</protein>
<dbReference type="PANTHER" id="PTHR30531">
    <property type="entry name" value="FLAGELLAR BIOSYNTHETIC PROTEIN FLHB"/>
    <property type="match status" value="1"/>
</dbReference>